<evidence type="ECO:0000256" key="1">
    <source>
        <dbReference type="ARBA" id="ARBA00022490"/>
    </source>
</evidence>
<dbReference type="InterPro" id="IPR011004">
    <property type="entry name" value="Trimer_LpxA-like_sf"/>
</dbReference>
<dbReference type="PROSITE" id="PS00101">
    <property type="entry name" value="HEXAPEP_TRANSFERASES"/>
    <property type="match status" value="1"/>
</dbReference>
<keyword evidence="5 8" id="KW-0677">Repeat</keyword>
<dbReference type="Pfam" id="PF00132">
    <property type="entry name" value="Hexapep"/>
    <property type="match status" value="1"/>
</dbReference>
<dbReference type="AlphaFoldDB" id="A0A1M7Y3S2"/>
<dbReference type="GO" id="GO:0008780">
    <property type="term" value="F:acyl-[acyl-carrier-protein]-UDP-N-acetylglucosamine O-acyltransferase activity"/>
    <property type="evidence" value="ECO:0007669"/>
    <property type="project" value="UniProtKB-UniRule"/>
</dbReference>
<dbReference type="RefSeq" id="WP_073612989.1">
    <property type="nucleotide sequence ID" value="NZ_FRFE01000006.1"/>
</dbReference>
<name>A0A1M7Y3S2_9BACT</name>
<comment type="pathway">
    <text evidence="8">Glycolipid biosynthesis; lipid IV(A) biosynthesis; lipid IV(A) from (3R)-3-hydroxytetradecanoyl-[acyl-carrier-protein] and UDP-N-acetyl-alpha-D-glucosamine: step 1/6.</text>
</comment>
<gene>
    <name evidence="8" type="primary">lpxA</name>
    <name evidence="10" type="ORF">SAMN02745220_01677</name>
</gene>
<dbReference type="InterPro" id="IPR001451">
    <property type="entry name" value="Hexapep"/>
</dbReference>
<dbReference type="GO" id="GO:0009245">
    <property type="term" value="P:lipid A biosynthetic process"/>
    <property type="evidence" value="ECO:0007669"/>
    <property type="project" value="UniProtKB-UniRule"/>
</dbReference>
<dbReference type="NCBIfam" id="TIGR01852">
    <property type="entry name" value="lipid_A_lpxA"/>
    <property type="match status" value="1"/>
</dbReference>
<keyword evidence="11" id="KW-1185">Reference proteome</keyword>
<feature type="domain" description="UDP N-acetylglucosamine O-acyltransferase C-terminal" evidence="9">
    <location>
        <begin position="175"/>
        <end position="259"/>
    </location>
</feature>
<reference evidence="10 11" key="1">
    <citation type="submission" date="2016-12" db="EMBL/GenBank/DDBJ databases">
        <authorList>
            <person name="Song W.-J."/>
            <person name="Kurnit D.M."/>
        </authorList>
    </citation>
    <scope>NUCLEOTIDE SEQUENCE [LARGE SCALE GENOMIC DNA]</scope>
    <source>
        <strain evidence="10 11">DSM 18488</strain>
    </source>
</reference>
<comment type="subcellular location">
    <subcellularLocation>
        <location evidence="8">Cytoplasm</location>
    </subcellularLocation>
</comment>
<evidence type="ECO:0000256" key="2">
    <source>
        <dbReference type="ARBA" id="ARBA00022516"/>
    </source>
</evidence>
<dbReference type="Gene3D" id="1.20.1180.10">
    <property type="entry name" value="Udp N-acetylglucosamine O-acyltransferase, C-terminal domain"/>
    <property type="match status" value="1"/>
</dbReference>
<evidence type="ECO:0000256" key="7">
    <source>
        <dbReference type="ARBA" id="ARBA00023315"/>
    </source>
</evidence>
<keyword evidence="2 8" id="KW-0444">Lipid biosynthesis</keyword>
<keyword evidence="6 8" id="KW-0443">Lipid metabolism</keyword>
<dbReference type="HAMAP" id="MF_00387">
    <property type="entry name" value="LpxA"/>
    <property type="match status" value="1"/>
</dbReference>
<dbReference type="NCBIfam" id="NF003657">
    <property type="entry name" value="PRK05289.1"/>
    <property type="match status" value="1"/>
</dbReference>
<dbReference type="EC" id="2.3.1.129" evidence="8"/>
<dbReference type="OrthoDB" id="9807278at2"/>
<keyword evidence="4 8" id="KW-0808">Transferase</keyword>
<dbReference type="PANTHER" id="PTHR43480">
    <property type="entry name" value="ACYL-[ACYL-CARRIER-PROTEIN]--UDP-N-ACETYLGLUCOSAMINE O-ACYLTRANSFERASE"/>
    <property type="match status" value="1"/>
</dbReference>
<dbReference type="PIRSF" id="PIRSF000456">
    <property type="entry name" value="UDP-GlcNAc_acltr"/>
    <property type="match status" value="1"/>
</dbReference>
<evidence type="ECO:0000259" key="9">
    <source>
        <dbReference type="Pfam" id="PF13720"/>
    </source>
</evidence>
<dbReference type="CDD" id="cd03351">
    <property type="entry name" value="LbH_UDP-GlcNAc_AT"/>
    <property type="match status" value="1"/>
</dbReference>
<dbReference type="Proteomes" id="UP000184603">
    <property type="component" value="Unassembled WGS sequence"/>
</dbReference>
<organism evidence="10 11">
    <name type="scientific">Desulfopila aestuarii DSM 18488</name>
    <dbReference type="NCBI Taxonomy" id="1121416"/>
    <lineage>
        <taxon>Bacteria</taxon>
        <taxon>Pseudomonadati</taxon>
        <taxon>Thermodesulfobacteriota</taxon>
        <taxon>Desulfobulbia</taxon>
        <taxon>Desulfobulbales</taxon>
        <taxon>Desulfocapsaceae</taxon>
        <taxon>Desulfopila</taxon>
    </lineage>
</organism>
<dbReference type="GO" id="GO:0005737">
    <property type="term" value="C:cytoplasm"/>
    <property type="evidence" value="ECO:0007669"/>
    <property type="project" value="UniProtKB-SubCell"/>
</dbReference>
<evidence type="ECO:0000256" key="4">
    <source>
        <dbReference type="ARBA" id="ARBA00022679"/>
    </source>
</evidence>
<keyword evidence="3 8" id="KW-0441">Lipid A biosynthesis</keyword>
<evidence type="ECO:0000256" key="6">
    <source>
        <dbReference type="ARBA" id="ARBA00023098"/>
    </source>
</evidence>
<dbReference type="Gene3D" id="2.160.10.10">
    <property type="entry name" value="Hexapeptide repeat proteins"/>
    <property type="match status" value="1"/>
</dbReference>
<dbReference type="GO" id="GO:0016020">
    <property type="term" value="C:membrane"/>
    <property type="evidence" value="ECO:0007669"/>
    <property type="project" value="GOC"/>
</dbReference>
<dbReference type="Pfam" id="PF13720">
    <property type="entry name" value="Acetyltransf_11"/>
    <property type="match status" value="1"/>
</dbReference>
<dbReference type="STRING" id="1121416.SAMN02745220_01677"/>
<evidence type="ECO:0000256" key="3">
    <source>
        <dbReference type="ARBA" id="ARBA00022556"/>
    </source>
</evidence>
<comment type="subunit">
    <text evidence="8">Homotrimer.</text>
</comment>
<evidence type="ECO:0000256" key="5">
    <source>
        <dbReference type="ARBA" id="ARBA00022737"/>
    </source>
</evidence>
<dbReference type="SUPFAM" id="SSF51161">
    <property type="entry name" value="Trimeric LpxA-like enzymes"/>
    <property type="match status" value="1"/>
</dbReference>
<dbReference type="InterPro" id="IPR029098">
    <property type="entry name" value="Acetyltransf_C"/>
</dbReference>
<protein>
    <recommendedName>
        <fullName evidence="8">Acyl-[acyl-carrier-protein]--UDP-N-acetylglucosamine O-acyltransferase</fullName>
        <shortName evidence="8">UDP-N-acetylglucosamine acyltransferase</shortName>
        <ecNumber evidence="8">2.3.1.129</ecNumber>
    </recommendedName>
</protein>
<keyword evidence="7 8" id="KW-0012">Acyltransferase</keyword>
<dbReference type="EMBL" id="FRFE01000006">
    <property type="protein sequence ID" value="SHO46882.1"/>
    <property type="molecule type" value="Genomic_DNA"/>
</dbReference>
<evidence type="ECO:0000313" key="10">
    <source>
        <dbReference type="EMBL" id="SHO46882.1"/>
    </source>
</evidence>
<comment type="similarity">
    <text evidence="8">Belongs to the transferase hexapeptide repeat family. LpxA subfamily.</text>
</comment>
<comment type="function">
    <text evidence="8">Involved in the biosynthesis of lipid A, a phosphorylated glycolipid that anchors the lipopolysaccharide to the outer membrane of the cell.</text>
</comment>
<dbReference type="PANTHER" id="PTHR43480:SF1">
    <property type="entry name" value="ACYL-[ACYL-CARRIER-PROTEIN]--UDP-N-ACETYLGLUCOSAMINE O-ACYLTRANSFERASE, MITOCHONDRIAL-RELATED"/>
    <property type="match status" value="1"/>
</dbReference>
<evidence type="ECO:0000313" key="11">
    <source>
        <dbReference type="Proteomes" id="UP000184603"/>
    </source>
</evidence>
<dbReference type="UniPathway" id="UPA00359">
    <property type="reaction ID" value="UER00477"/>
</dbReference>
<comment type="catalytic activity">
    <reaction evidence="8">
        <text>a (3R)-hydroxyacyl-[ACP] + UDP-N-acetyl-alpha-D-glucosamine = a UDP-3-O-[(3R)-3-hydroxyacyl]-N-acetyl-alpha-D-glucosamine + holo-[ACP]</text>
        <dbReference type="Rhea" id="RHEA:67812"/>
        <dbReference type="Rhea" id="RHEA-COMP:9685"/>
        <dbReference type="Rhea" id="RHEA-COMP:9945"/>
        <dbReference type="ChEBI" id="CHEBI:57705"/>
        <dbReference type="ChEBI" id="CHEBI:64479"/>
        <dbReference type="ChEBI" id="CHEBI:78827"/>
        <dbReference type="ChEBI" id="CHEBI:173225"/>
        <dbReference type="EC" id="2.3.1.129"/>
    </reaction>
</comment>
<keyword evidence="1 8" id="KW-0963">Cytoplasm</keyword>
<dbReference type="InterPro" id="IPR018357">
    <property type="entry name" value="Hexapep_transf_CS"/>
</dbReference>
<evidence type="ECO:0000256" key="8">
    <source>
        <dbReference type="HAMAP-Rule" id="MF_00387"/>
    </source>
</evidence>
<sequence length="265" mass="28326">MAIHSSAVVDPKAELDSSVVVGPYAVIEAGVRIDAGTRVEPHAVISGPTTIGKRNLIGSFASVGGAPQDLSYKGEPTELIIGDDNQIREYASIHRGTPHGNAKTVIGNSNLLMAYTHVAHDCKIGNHVILANVATLAGHVEVGDRASIGGLVAVHQFCRIGTLSYIGGLSGIGLDVPPYVILAGTRNRTRISGINKIGLKRNGFSRESINSLENAFKIIFRSPNLLLKDALEQARLEVTDCQEVENLITFFENSKRGVIKRTIED</sequence>
<dbReference type="InterPro" id="IPR037157">
    <property type="entry name" value="Acetyltransf_C_sf"/>
</dbReference>
<dbReference type="InterPro" id="IPR010137">
    <property type="entry name" value="Lipid_A_LpxA"/>
</dbReference>
<accession>A0A1M7Y3S2</accession>
<proteinExistence type="inferred from homology"/>